<dbReference type="InterPro" id="IPR010920">
    <property type="entry name" value="LSM_dom_sf"/>
</dbReference>
<keyword evidence="12" id="KW-1185">Reference proteome</keyword>
<dbReference type="RefSeq" id="WP_283762000.1">
    <property type="nucleotide sequence ID" value="NZ_JAQPOK010000063.1"/>
</dbReference>
<evidence type="ECO:0000256" key="2">
    <source>
        <dbReference type="ARBA" id="ARBA00008017"/>
    </source>
</evidence>
<accession>A0ABT7BK72</accession>
<keyword evidence="5 8" id="KW-1133">Transmembrane helix</keyword>
<dbReference type="InterPro" id="IPR011066">
    <property type="entry name" value="MscS_channel_C_sf"/>
</dbReference>
<name>A0ABT7BK72_9CYAN</name>
<comment type="caution">
    <text evidence="11">The sequence shown here is derived from an EMBL/GenBank/DDBJ whole genome shotgun (WGS) entry which is preliminary data.</text>
</comment>
<evidence type="ECO:0000256" key="4">
    <source>
        <dbReference type="ARBA" id="ARBA00022692"/>
    </source>
</evidence>
<dbReference type="SUPFAM" id="SSF82861">
    <property type="entry name" value="Mechanosensitive channel protein MscS (YggB), transmembrane region"/>
    <property type="match status" value="1"/>
</dbReference>
<dbReference type="SUPFAM" id="SSF82689">
    <property type="entry name" value="Mechanosensitive channel protein MscS (YggB), C-terminal domain"/>
    <property type="match status" value="1"/>
</dbReference>
<feature type="transmembrane region" description="Helical" evidence="8">
    <location>
        <begin position="368"/>
        <end position="386"/>
    </location>
</feature>
<comment type="similarity">
    <text evidence="2">Belongs to the MscS (TC 1.A.23) family.</text>
</comment>
<keyword evidence="6 8" id="KW-0472">Membrane</keyword>
<dbReference type="PANTHER" id="PTHR30460:SF0">
    <property type="entry name" value="MODERATE CONDUCTANCE MECHANOSENSITIVE CHANNEL YBIO"/>
    <property type="match status" value="1"/>
</dbReference>
<feature type="transmembrane region" description="Helical" evidence="8">
    <location>
        <begin position="341"/>
        <end position="362"/>
    </location>
</feature>
<evidence type="ECO:0000256" key="6">
    <source>
        <dbReference type="ARBA" id="ARBA00023136"/>
    </source>
</evidence>
<feature type="transmembrane region" description="Helical" evidence="8">
    <location>
        <begin position="186"/>
        <end position="206"/>
    </location>
</feature>
<dbReference type="Gene3D" id="3.30.70.100">
    <property type="match status" value="1"/>
</dbReference>
<keyword evidence="4 8" id="KW-0812">Transmembrane</keyword>
<dbReference type="PANTHER" id="PTHR30460">
    <property type="entry name" value="MODERATE CONDUCTANCE MECHANOSENSITIVE CHANNEL YBIO"/>
    <property type="match status" value="1"/>
</dbReference>
<reference evidence="11 12" key="1">
    <citation type="submission" date="2023-01" db="EMBL/GenBank/DDBJ databases">
        <title>Novel diversity within Roseofilum (Cyanobacteria; Desertifilaceae) from marine benthic mats with descriptions of four novel species.</title>
        <authorList>
            <person name="Wang Y."/>
            <person name="Berthold D.E."/>
            <person name="Hu J."/>
            <person name="Lefler F.W."/>
            <person name="Laughinghouse H.D. IV."/>
        </authorList>
    </citation>
    <scope>NUCLEOTIDE SEQUENCE [LARGE SCALE GENOMIC DNA]</scope>
    <source>
        <strain evidence="11 12">BLCC-M91</strain>
    </source>
</reference>
<feature type="domain" description="Mechanosensitive ion channel MscS" evidence="9">
    <location>
        <begin position="390"/>
        <end position="453"/>
    </location>
</feature>
<dbReference type="EMBL" id="JAQPOK010000063">
    <property type="protein sequence ID" value="MDJ1178688.1"/>
    <property type="molecule type" value="Genomic_DNA"/>
</dbReference>
<evidence type="ECO:0000256" key="1">
    <source>
        <dbReference type="ARBA" id="ARBA00004651"/>
    </source>
</evidence>
<feature type="transmembrane region" description="Helical" evidence="8">
    <location>
        <begin position="284"/>
        <end position="306"/>
    </location>
</feature>
<feature type="transmembrane region" description="Helical" evidence="8">
    <location>
        <begin position="258"/>
        <end position="278"/>
    </location>
</feature>
<evidence type="ECO:0000256" key="8">
    <source>
        <dbReference type="SAM" id="Phobius"/>
    </source>
</evidence>
<proteinExistence type="inferred from homology"/>
<protein>
    <submittedName>
        <fullName evidence="11">Mechanosensitive ion channel family protein</fullName>
    </submittedName>
</protein>
<dbReference type="Gene3D" id="1.10.287.1260">
    <property type="match status" value="1"/>
</dbReference>
<evidence type="ECO:0000313" key="11">
    <source>
        <dbReference type="EMBL" id="MDJ1178688.1"/>
    </source>
</evidence>
<dbReference type="InterPro" id="IPR023408">
    <property type="entry name" value="MscS_beta-dom_sf"/>
</dbReference>
<feature type="region of interest" description="Disordered" evidence="7">
    <location>
        <begin position="218"/>
        <end position="238"/>
    </location>
</feature>
<evidence type="ECO:0000259" key="10">
    <source>
        <dbReference type="Pfam" id="PF21082"/>
    </source>
</evidence>
<dbReference type="InterPro" id="IPR045276">
    <property type="entry name" value="YbiO_bact"/>
</dbReference>
<evidence type="ECO:0000313" key="12">
    <source>
        <dbReference type="Proteomes" id="UP001231370"/>
    </source>
</evidence>
<feature type="domain" description="Mechanosensitive ion channel MscS C-terminal" evidence="10">
    <location>
        <begin position="463"/>
        <end position="545"/>
    </location>
</feature>
<dbReference type="SUPFAM" id="SSF50182">
    <property type="entry name" value="Sm-like ribonucleoproteins"/>
    <property type="match status" value="1"/>
</dbReference>
<keyword evidence="3" id="KW-1003">Cell membrane</keyword>
<dbReference type="Gene3D" id="2.30.30.60">
    <property type="match status" value="1"/>
</dbReference>
<evidence type="ECO:0000256" key="5">
    <source>
        <dbReference type="ARBA" id="ARBA00022989"/>
    </source>
</evidence>
<dbReference type="Pfam" id="PF00924">
    <property type="entry name" value="MS_channel_2nd"/>
    <property type="match status" value="1"/>
</dbReference>
<dbReference type="InterPro" id="IPR049278">
    <property type="entry name" value="MS_channel_C"/>
</dbReference>
<dbReference type="Pfam" id="PF21082">
    <property type="entry name" value="MS_channel_3rd"/>
    <property type="match status" value="1"/>
</dbReference>
<dbReference type="Proteomes" id="UP001231370">
    <property type="component" value="Unassembled WGS sequence"/>
</dbReference>
<evidence type="ECO:0000256" key="7">
    <source>
        <dbReference type="SAM" id="MobiDB-lite"/>
    </source>
</evidence>
<evidence type="ECO:0000259" key="9">
    <source>
        <dbReference type="Pfam" id="PF00924"/>
    </source>
</evidence>
<dbReference type="InterPro" id="IPR011014">
    <property type="entry name" value="MscS_channel_TM-2"/>
</dbReference>
<feature type="transmembrane region" description="Helical" evidence="8">
    <location>
        <begin position="12"/>
        <end position="31"/>
    </location>
</feature>
<sequence length="582" mass="66092">MQLCKALFKRYGRLIAIGMAIAILTLFLPPLSPPAYPQIPEILGGRQASKVSSDSSQLVYDTITLNGRKLFDVATRPSLAQRTRRRRTPLQQRIDRIENNLKQVITTGFNPETLQITAKEYEGYTVLTASDPPQLEPIPILEITETDSQLYGQPISRLTPNAIEGLKQVLIEGYQELQPAYITRQIWISTGIFVLTVLGSIILIYIEKSIKSRFKKTIQNQEPEATPEDPNPGDGLAALDRHLNQQEQKEIFRLKTQALHWLQLLLWLGSLSLVLWRFPLTRPFGNWLFDLPVLLIFFVLATQIAIESSFVGLNHLSKILIEHQSTSEEDSYRMSLRVNSFAPIVKGAIALFFFGLGTLLILNTLGIPLAPILGGAGIIGFALSFGSQALIKDTLNGCLILFEDQYAIGDFITINEYFGQVETLNLRITSLRTREGRLITIPNSEIRVVENASKDWARKKILIYVGYKTDVDYALKLLDELAQELWQDPDWKEQIIEAKVRGVHSIDAGGTQIGVRFETKPGIYRYVIREYLRRVKKTFDRQGLALGMPQQGMIYRRESEIESFNDDSMSWKSKNDLEYEDW</sequence>
<dbReference type="InterPro" id="IPR006685">
    <property type="entry name" value="MscS_channel_2nd"/>
</dbReference>
<gene>
    <name evidence="11" type="ORF">PJF56_07425</name>
</gene>
<evidence type="ECO:0000256" key="3">
    <source>
        <dbReference type="ARBA" id="ARBA00022475"/>
    </source>
</evidence>
<organism evidence="11 12">
    <name type="scientific">Roseofilum halophilum BLCC-M91</name>
    <dbReference type="NCBI Taxonomy" id="3022259"/>
    <lineage>
        <taxon>Bacteria</taxon>
        <taxon>Bacillati</taxon>
        <taxon>Cyanobacteriota</taxon>
        <taxon>Cyanophyceae</taxon>
        <taxon>Desertifilales</taxon>
        <taxon>Desertifilaceae</taxon>
        <taxon>Roseofilum</taxon>
        <taxon>Roseofilum halophilum</taxon>
    </lineage>
</organism>
<comment type="subcellular location">
    <subcellularLocation>
        <location evidence="1">Cell membrane</location>
        <topology evidence="1">Multi-pass membrane protein</topology>
    </subcellularLocation>
</comment>